<dbReference type="STRING" id="1356854.N007_07270"/>
<keyword evidence="4" id="KW-1185">Reference proteome</keyword>
<dbReference type="PRINTS" id="PR01657">
    <property type="entry name" value="MCMFAMILY"/>
</dbReference>
<dbReference type="KEGG" id="aaco:K1I37_09955"/>
<evidence type="ECO:0000313" key="3">
    <source>
        <dbReference type="EMBL" id="UNO50699.1"/>
    </source>
</evidence>
<dbReference type="InterPro" id="IPR045006">
    <property type="entry name" value="CHLI-like"/>
</dbReference>
<dbReference type="SUPFAM" id="SSF52540">
    <property type="entry name" value="P-loop containing nucleoside triphosphate hydrolases"/>
    <property type="match status" value="1"/>
</dbReference>
<name>T0BQI7_ALIAG</name>
<dbReference type="InterPro" id="IPR027417">
    <property type="entry name" value="P-loop_NTPase"/>
</dbReference>
<evidence type="ECO:0000256" key="2">
    <source>
        <dbReference type="ARBA" id="ARBA00022840"/>
    </source>
</evidence>
<reference evidence="4" key="1">
    <citation type="journal article" date="2022" name="G3 (Bethesda)">
        <title>Unveiling the complete genome sequence of Alicyclobacillus acidoterrestris DSM 3922T, a taint-producing strain.</title>
        <authorList>
            <person name="Leonardo I.C."/>
            <person name="Barreto Crespo M.T."/>
            <person name="Gaspar F.B."/>
        </authorList>
    </citation>
    <scope>NUCLEOTIDE SEQUENCE [LARGE SCALE GENOMIC DNA]</scope>
    <source>
        <strain evidence="4">DSM 3922</strain>
    </source>
</reference>
<dbReference type="EMBL" id="CP080467">
    <property type="protein sequence ID" value="UNO50699.1"/>
    <property type="molecule type" value="Genomic_DNA"/>
</dbReference>
<dbReference type="eggNOG" id="COG0606">
    <property type="taxonomic scope" value="Bacteria"/>
</dbReference>
<dbReference type="InterPro" id="IPR001208">
    <property type="entry name" value="MCM_dom"/>
</dbReference>
<evidence type="ECO:0000313" key="4">
    <source>
        <dbReference type="Proteomes" id="UP000829401"/>
    </source>
</evidence>
<dbReference type="Gene3D" id="3.40.50.300">
    <property type="entry name" value="P-loop containing nucleotide triphosphate hydrolases"/>
    <property type="match status" value="1"/>
</dbReference>
<accession>T0BQI7</accession>
<proteinExistence type="predicted"/>
<dbReference type="InterPro" id="IPR000523">
    <property type="entry name" value="Mg_chelatse_chII-like_cat_dom"/>
</dbReference>
<dbReference type="Proteomes" id="UP000829401">
    <property type="component" value="Chromosome"/>
</dbReference>
<dbReference type="PANTHER" id="PTHR32039">
    <property type="entry name" value="MAGNESIUM-CHELATASE SUBUNIT CHLI"/>
    <property type="match status" value="1"/>
</dbReference>
<dbReference type="Pfam" id="PF13541">
    <property type="entry name" value="ChlI"/>
    <property type="match status" value="1"/>
</dbReference>
<dbReference type="OrthoDB" id="9813147at2"/>
<dbReference type="SMART" id="SM00382">
    <property type="entry name" value="AAA"/>
    <property type="match status" value="1"/>
</dbReference>
<keyword evidence="2 3" id="KW-0067">ATP-binding</keyword>
<gene>
    <name evidence="3" type="ORF">K1I37_09955</name>
</gene>
<dbReference type="Pfam" id="PF01078">
    <property type="entry name" value="Mg_chelatase"/>
    <property type="match status" value="1"/>
</dbReference>
<dbReference type="PANTHER" id="PTHR32039:SF7">
    <property type="entry name" value="COMPETENCE PROTEIN COMM"/>
    <property type="match status" value="1"/>
</dbReference>
<organism evidence="3 4">
    <name type="scientific">Alicyclobacillus acidoterrestris (strain ATCC 49025 / DSM 3922 / CIP 106132 / NCIMB 13137 / GD3B)</name>
    <dbReference type="NCBI Taxonomy" id="1356854"/>
    <lineage>
        <taxon>Bacteria</taxon>
        <taxon>Bacillati</taxon>
        <taxon>Bacillota</taxon>
        <taxon>Bacilli</taxon>
        <taxon>Bacillales</taxon>
        <taxon>Alicyclobacillaceae</taxon>
        <taxon>Alicyclobacillus</taxon>
    </lineage>
</organism>
<dbReference type="InterPro" id="IPR014721">
    <property type="entry name" value="Ribsml_uS5_D2-typ_fold_subgr"/>
</dbReference>
<dbReference type="InterPro" id="IPR020568">
    <property type="entry name" value="Ribosomal_Su5_D2-typ_SF"/>
</dbReference>
<dbReference type="Gene3D" id="3.30.230.10">
    <property type="match status" value="1"/>
</dbReference>
<keyword evidence="1" id="KW-0547">Nucleotide-binding</keyword>
<dbReference type="GO" id="GO:0005524">
    <property type="term" value="F:ATP binding"/>
    <property type="evidence" value="ECO:0007669"/>
    <property type="project" value="UniProtKB-KW"/>
</dbReference>
<dbReference type="RefSeq" id="WP_021296491.1">
    <property type="nucleotide sequence ID" value="NZ_AURB01000129.1"/>
</dbReference>
<dbReference type="Pfam" id="PF13335">
    <property type="entry name" value="Mg_chelatase_C"/>
    <property type="match status" value="1"/>
</dbReference>
<dbReference type="GO" id="GO:0003677">
    <property type="term" value="F:DNA binding"/>
    <property type="evidence" value="ECO:0007669"/>
    <property type="project" value="InterPro"/>
</dbReference>
<dbReference type="InterPro" id="IPR003593">
    <property type="entry name" value="AAA+_ATPase"/>
</dbReference>
<evidence type="ECO:0000256" key="1">
    <source>
        <dbReference type="ARBA" id="ARBA00022741"/>
    </source>
</evidence>
<accession>A0A9E6ZRR2</accession>
<sequence>MLGTSISAIHTGLMPEVIRVEADVSGGFPRFSIVGLPDSAITESKLRIRSAFRNSGLPFPQGRITVNLTPANFRKRGSGLDLAMAIAILRAAAILPADDGTTAFLGELRLSGELAPVETAVSLALRLQAANVERLVLAERQVVPPELAKYMQTIPAVKLTDVIAILTTSTHVNHVTPSVSVPPHDAKHETDLQPGLAALDGIRGKTAEKRLLAISAAGRLPLLLIGPPGIGKTLLATHLVDLFPDLDARTALATLAIRELTGPAGHLYRRPPLRMPHHSLTVAGLIGGGNPPQPGEVTLASEGVLLLDELFEFQRATLDALREPLTHHQVHLARAGRSATLPANFLLVATANPCPCGQRGYGECRCMESDVRRYWSRLSGPLADRIPLIVYLNRQPTTPVPPALDVSAQTLQARVQHAREQLDQSEDDTPSEPPFPRWLDDTAAAFLRKVNERILTSERARQQALRIARTISALEGRETVLKIDIEEAVLLRSHAHM</sequence>
<dbReference type="AlphaFoldDB" id="T0BQI7"/>
<protein>
    <submittedName>
        <fullName evidence="3">ATP-binding protein</fullName>
    </submittedName>
</protein>
<dbReference type="SUPFAM" id="SSF54211">
    <property type="entry name" value="Ribosomal protein S5 domain 2-like"/>
    <property type="match status" value="1"/>
</dbReference>
<dbReference type="InterPro" id="IPR025158">
    <property type="entry name" value="Mg_chelat-rel_C"/>
</dbReference>